<sequence>MKLEELKKNLQLVNVEEKSLSELLRVLESIRNCQLILANSAQVIGSYKIAGTLDCDLCSEVEEAQNLLRELIYKQSGIYRDFARRLDKEVFRKLGIAEVYSDVTKEISRRLNNIESN</sequence>
<keyword evidence="2" id="KW-1185">Reference proteome</keyword>
<evidence type="ECO:0000313" key="1">
    <source>
        <dbReference type="EMBL" id="EEK15865.1"/>
    </source>
</evidence>
<reference evidence="1 2" key="1">
    <citation type="submission" date="2009-04" db="EMBL/GenBank/DDBJ databases">
        <authorList>
            <person name="Sebastian Y."/>
            <person name="Madupu R."/>
            <person name="Durkin A.S."/>
            <person name="Torralba M."/>
            <person name="Methe B."/>
            <person name="Sutton G.G."/>
            <person name="Strausberg R.L."/>
            <person name="Nelson K.E."/>
        </authorList>
    </citation>
    <scope>NUCLEOTIDE SEQUENCE [LARGE SCALE GENOMIC DNA]</scope>
    <source>
        <strain evidence="1 2">60-3</strain>
    </source>
</reference>
<comment type="caution">
    <text evidence="1">The sequence shown here is derived from an EMBL/GenBank/DDBJ whole genome shotgun (WGS) entry which is preliminary data.</text>
</comment>
<dbReference type="AlphaFoldDB" id="C2MEK6"/>
<evidence type="ECO:0000313" key="2">
    <source>
        <dbReference type="Proteomes" id="UP000003303"/>
    </source>
</evidence>
<dbReference type="RefSeq" id="WP_007366281.1">
    <property type="nucleotide sequence ID" value="NZ_ACLR01000246.1"/>
</dbReference>
<organism evidence="1 2">
    <name type="scientific">Porphyromonas uenonis 60-3</name>
    <dbReference type="NCBI Taxonomy" id="596327"/>
    <lineage>
        <taxon>Bacteria</taxon>
        <taxon>Pseudomonadati</taxon>
        <taxon>Bacteroidota</taxon>
        <taxon>Bacteroidia</taxon>
        <taxon>Bacteroidales</taxon>
        <taxon>Porphyromonadaceae</taxon>
        <taxon>Porphyromonas</taxon>
    </lineage>
</organism>
<accession>C2MEK6</accession>
<proteinExistence type="predicted"/>
<protein>
    <submittedName>
        <fullName evidence="1">Uncharacterized protein</fullName>
    </submittedName>
</protein>
<gene>
    <name evidence="1" type="ORF">PORUE0001_1943</name>
</gene>
<dbReference type="EMBL" id="ACLR01000246">
    <property type="protein sequence ID" value="EEK15865.1"/>
    <property type="molecule type" value="Genomic_DNA"/>
</dbReference>
<name>C2MEK6_9PORP</name>
<dbReference type="Proteomes" id="UP000003303">
    <property type="component" value="Unassembled WGS sequence"/>
</dbReference>